<dbReference type="PANTHER" id="PTHR37464">
    <property type="entry name" value="BLL2463 PROTEIN"/>
    <property type="match status" value="1"/>
</dbReference>
<feature type="domain" description="Aerotolerance regulator N-terminal" evidence="2">
    <location>
        <begin position="1"/>
        <end position="76"/>
    </location>
</feature>
<evidence type="ECO:0000313" key="4">
    <source>
        <dbReference type="Proteomes" id="UP000309016"/>
    </source>
</evidence>
<keyword evidence="1" id="KW-0812">Transmembrane</keyword>
<evidence type="ECO:0000259" key="2">
    <source>
        <dbReference type="Pfam" id="PF07584"/>
    </source>
</evidence>
<dbReference type="InterPro" id="IPR024163">
    <property type="entry name" value="Aerotolerance_reg_N"/>
</dbReference>
<evidence type="ECO:0000313" key="3">
    <source>
        <dbReference type="EMBL" id="QCY71282.1"/>
    </source>
</evidence>
<proteinExistence type="predicted"/>
<keyword evidence="1" id="KW-1133">Transmembrane helix</keyword>
<protein>
    <recommendedName>
        <fullName evidence="2">Aerotolerance regulator N-terminal domain-containing protein</fullName>
    </recommendedName>
</protein>
<dbReference type="Pfam" id="PF07584">
    <property type="entry name" value="BatA"/>
    <property type="match status" value="1"/>
</dbReference>
<evidence type="ECO:0000256" key="1">
    <source>
        <dbReference type="SAM" id="Phobius"/>
    </source>
</evidence>
<dbReference type="OrthoDB" id="9810200at2"/>
<organism evidence="3 4">
    <name type="scientific">Antarcticibacterium flavum</name>
    <dbReference type="NCBI Taxonomy" id="2058175"/>
    <lineage>
        <taxon>Bacteria</taxon>
        <taxon>Pseudomonadati</taxon>
        <taxon>Bacteroidota</taxon>
        <taxon>Flavobacteriia</taxon>
        <taxon>Flavobacteriales</taxon>
        <taxon>Flavobacteriaceae</taxon>
        <taxon>Antarcticibacterium</taxon>
    </lineage>
</organism>
<dbReference type="PANTHER" id="PTHR37464:SF1">
    <property type="entry name" value="BLL2463 PROTEIN"/>
    <property type="match status" value="1"/>
</dbReference>
<dbReference type="RefSeq" id="WP_139067827.1">
    <property type="nucleotide sequence ID" value="NZ_CP040812.1"/>
</dbReference>
<dbReference type="EMBL" id="CP040812">
    <property type="protein sequence ID" value="QCY71282.1"/>
    <property type="molecule type" value="Genomic_DNA"/>
</dbReference>
<gene>
    <name evidence="3" type="ORF">FHG64_18830</name>
</gene>
<reference evidence="3 4" key="1">
    <citation type="submission" date="2019-06" db="EMBL/GenBank/DDBJ databases">
        <title>Complete genome sequence of Antarcticibacterium flavum KCTC 52984T from an Antarctic marine sediment.</title>
        <authorList>
            <person name="Lee Y.M."/>
            <person name="Shin S.C."/>
        </authorList>
    </citation>
    <scope>NUCLEOTIDE SEQUENCE [LARGE SCALE GENOMIC DNA]</scope>
    <source>
        <strain evidence="3 4">KCTC 52984</strain>
    </source>
</reference>
<dbReference type="Proteomes" id="UP000309016">
    <property type="component" value="Chromosome"/>
</dbReference>
<feature type="transmembrane region" description="Helical" evidence="1">
    <location>
        <begin position="56"/>
        <end position="74"/>
    </location>
</feature>
<dbReference type="NCBIfam" id="TIGR02226">
    <property type="entry name" value="two_anch"/>
    <property type="match status" value="1"/>
</dbReference>
<dbReference type="KEGG" id="afla:FHG64_18830"/>
<keyword evidence="4" id="KW-1185">Reference proteome</keyword>
<name>A0A5B7X918_9FLAO</name>
<dbReference type="AlphaFoldDB" id="A0A5B7X918"/>
<sequence length="637" mass="72110">MQFNHPEVLYALFLLIIPVIVHLFQLRKFKKESFTNVKFLKRLTRQTRKSSRLKKWLVLASRLLLLACIIFAFSRPYFPAEADLSGEVETFIYLDNSYSMQAPGPRGKLLDRSKQELLENLPEDREVSLLTNNEEFPIASKNDIQNINYTANDLTIDDIILRARNRFSQRSQANKKLLIISDFQKNLEIPANSIPGDITLYTYKTTPQNNNNISIDSLYLETGPTSSVLRVLLSFQGQNPGNIPVSLYTDEKLLGKNNADFNEGENPEIEFPLENIAALDGRIEIADNGLQFDNIKYFSINPPRPIKIASINQAQDDFLQRIFNPNEFILTAMPATAINYGDITGADVIILNELKDLPPSLLSTLEELAGRDIVFIVIPPEEELPTGLQNFLRQIGFNVNSALRKDEKLVSQITFQHPVFTDVFEEEISNFEYPRVQSYYDPGSRQGALLSYENSVPFLLEASGNFLFTAALNSQNSNFKQSPLIVPTFYNMAVTALKTPQLYYLLSKTSRIEVPVQLQGDRILSIAGPNSSFIPQQQSFSSKVEIVTNELPAQPGNYKALNGEEEVMSISYNVPGEQAIIDYSSIPTANNIEQVDGLQEFFSSPGFSREIDSLWKWFVTFALLFLLIETILLKYLK</sequence>
<feature type="transmembrane region" description="Helical" evidence="1">
    <location>
        <begin position="614"/>
        <end position="636"/>
    </location>
</feature>
<accession>A0A5B7X918</accession>
<dbReference type="InterPro" id="IPR011933">
    <property type="entry name" value="Double_TM_dom"/>
</dbReference>
<keyword evidence="1" id="KW-0472">Membrane</keyword>
<feature type="transmembrane region" description="Helical" evidence="1">
    <location>
        <begin position="6"/>
        <end position="24"/>
    </location>
</feature>